<name>A0A166BTI8_9AGAM</name>
<sequence>LLTASAWALAQINPHLNSNCLVPILIVGKLASTNLTIVLRQSMIVNVGLRGTTTQAQGLIMLMKAIRKIPESDPKCPGENGHIRVGRGRKVENSATQAAKLSERR</sequence>
<dbReference type="AlphaFoldDB" id="A0A166BTI8"/>
<evidence type="ECO:0000313" key="2">
    <source>
        <dbReference type="EMBL" id="KZP12958.1"/>
    </source>
</evidence>
<evidence type="ECO:0000313" key="3">
    <source>
        <dbReference type="Proteomes" id="UP000076532"/>
    </source>
</evidence>
<feature type="region of interest" description="Disordered" evidence="1">
    <location>
        <begin position="73"/>
        <end position="105"/>
    </location>
</feature>
<accession>A0A166BTI8</accession>
<dbReference type="EMBL" id="KV417640">
    <property type="protein sequence ID" value="KZP12958.1"/>
    <property type="molecule type" value="Genomic_DNA"/>
</dbReference>
<feature type="non-terminal residue" evidence="2">
    <location>
        <position position="1"/>
    </location>
</feature>
<evidence type="ECO:0000256" key="1">
    <source>
        <dbReference type="SAM" id="MobiDB-lite"/>
    </source>
</evidence>
<proteinExistence type="predicted"/>
<gene>
    <name evidence="2" type="ORF">FIBSPDRAFT_897833</name>
</gene>
<keyword evidence="3" id="KW-1185">Reference proteome</keyword>
<dbReference type="Proteomes" id="UP000076532">
    <property type="component" value="Unassembled WGS sequence"/>
</dbReference>
<organism evidence="2 3">
    <name type="scientific">Athelia psychrophila</name>
    <dbReference type="NCBI Taxonomy" id="1759441"/>
    <lineage>
        <taxon>Eukaryota</taxon>
        <taxon>Fungi</taxon>
        <taxon>Dikarya</taxon>
        <taxon>Basidiomycota</taxon>
        <taxon>Agaricomycotina</taxon>
        <taxon>Agaricomycetes</taxon>
        <taxon>Agaricomycetidae</taxon>
        <taxon>Atheliales</taxon>
        <taxon>Atheliaceae</taxon>
        <taxon>Athelia</taxon>
    </lineage>
</organism>
<reference evidence="2 3" key="1">
    <citation type="journal article" date="2016" name="Mol. Biol. Evol.">
        <title>Comparative Genomics of Early-Diverging Mushroom-Forming Fungi Provides Insights into the Origins of Lignocellulose Decay Capabilities.</title>
        <authorList>
            <person name="Nagy L.G."/>
            <person name="Riley R."/>
            <person name="Tritt A."/>
            <person name="Adam C."/>
            <person name="Daum C."/>
            <person name="Floudas D."/>
            <person name="Sun H."/>
            <person name="Yadav J.S."/>
            <person name="Pangilinan J."/>
            <person name="Larsson K.H."/>
            <person name="Matsuura K."/>
            <person name="Barry K."/>
            <person name="Labutti K."/>
            <person name="Kuo R."/>
            <person name="Ohm R.A."/>
            <person name="Bhattacharya S.S."/>
            <person name="Shirouzu T."/>
            <person name="Yoshinaga Y."/>
            <person name="Martin F.M."/>
            <person name="Grigoriev I.V."/>
            <person name="Hibbett D.S."/>
        </authorList>
    </citation>
    <scope>NUCLEOTIDE SEQUENCE [LARGE SCALE GENOMIC DNA]</scope>
    <source>
        <strain evidence="2 3">CBS 109695</strain>
    </source>
</reference>
<protein>
    <submittedName>
        <fullName evidence="2">Uncharacterized protein</fullName>
    </submittedName>
</protein>